<gene>
    <name evidence="1" type="ORF">CASFOL_016962</name>
</gene>
<name>A0ABD3DDW2_9LAMI</name>
<dbReference type="Proteomes" id="UP001632038">
    <property type="component" value="Unassembled WGS sequence"/>
</dbReference>
<protein>
    <submittedName>
        <fullName evidence="1">Uncharacterized protein</fullName>
    </submittedName>
</protein>
<evidence type="ECO:0000313" key="1">
    <source>
        <dbReference type="EMBL" id="KAL3639055.1"/>
    </source>
</evidence>
<reference evidence="2" key="1">
    <citation type="journal article" date="2024" name="IScience">
        <title>Strigolactones Initiate the Formation of Haustorium-like Structures in Castilleja.</title>
        <authorList>
            <person name="Buerger M."/>
            <person name="Peterson D."/>
            <person name="Chory J."/>
        </authorList>
    </citation>
    <scope>NUCLEOTIDE SEQUENCE [LARGE SCALE GENOMIC DNA]</scope>
</reference>
<evidence type="ECO:0000313" key="2">
    <source>
        <dbReference type="Proteomes" id="UP001632038"/>
    </source>
</evidence>
<dbReference type="EMBL" id="JAVIJP010000018">
    <property type="protein sequence ID" value="KAL3639055.1"/>
    <property type="molecule type" value="Genomic_DNA"/>
</dbReference>
<keyword evidence="2" id="KW-1185">Reference proteome</keyword>
<organism evidence="1 2">
    <name type="scientific">Castilleja foliolosa</name>
    <dbReference type="NCBI Taxonomy" id="1961234"/>
    <lineage>
        <taxon>Eukaryota</taxon>
        <taxon>Viridiplantae</taxon>
        <taxon>Streptophyta</taxon>
        <taxon>Embryophyta</taxon>
        <taxon>Tracheophyta</taxon>
        <taxon>Spermatophyta</taxon>
        <taxon>Magnoliopsida</taxon>
        <taxon>eudicotyledons</taxon>
        <taxon>Gunneridae</taxon>
        <taxon>Pentapetalae</taxon>
        <taxon>asterids</taxon>
        <taxon>lamiids</taxon>
        <taxon>Lamiales</taxon>
        <taxon>Orobanchaceae</taxon>
        <taxon>Pedicularideae</taxon>
        <taxon>Castillejinae</taxon>
        <taxon>Castilleja</taxon>
    </lineage>
</organism>
<sequence length="70" mass="7599">MGPTFPLESLAQWVMLPRNTSLQGHFTQLELPYVSATNSFSQPPPLEVPDLPPSINQVVAEIDLLIAAAV</sequence>
<proteinExistence type="predicted"/>
<dbReference type="AlphaFoldDB" id="A0ABD3DDW2"/>
<comment type="caution">
    <text evidence="1">The sequence shown here is derived from an EMBL/GenBank/DDBJ whole genome shotgun (WGS) entry which is preliminary data.</text>
</comment>
<accession>A0ABD3DDW2</accession>